<keyword evidence="2 3" id="KW-0802">TPR repeat</keyword>
<dbReference type="RefSeq" id="WP_078686204.1">
    <property type="nucleotide sequence ID" value="NZ_FUYA01000018.1"/>
</dbReference>
<evidence type="ECO:0000313" key="4">
    <source>
        <dbReference type="EMBL" id="SKA83987.1"/>
    </source>
</evidence>
<dbReference type="Pfam" id="PF13432">
    <property type="entry name" value="TPR_16"/>
    <property type="match status" value="2"/>
</dbReference>
<dbReference type="Pfam" id="PF14559">
    <property type="entry name" value="TPR_19"/>
    <property type="match status" value="1"/>
</dbReference>
<dbReference type="PANTHER" id="PTHR44943:SF8">
    <property type="entry name" value="TPR REPEAT-CONTAINING PROTEIN MJ0263"/>
    <property type="match status" value="1"/>
</dbReference>
<evidence type="ECO:0000256" key="2">
    <source>
        <dbReference type="ARBA" id="ARBA00022803"/>
    </source>
</evidence>
<dbReference type="SMART" id="SM00028">
    <property type="entry name" value="TPR"/>
    <property type="match status" value="4"/>
</dbReference>
<dbReference type="EMBL" id="FUYA01000018">
    <property type="protein sequence ID" value="SKA83987.1"/>
    <property type="molecule type" value="Genomic_DNA"/>
</dbReference>
<dbReference type="Proteomes" id="UP000189733">
    <property type="component" value="Unassembled WGS sequence"/>
</dbReference>
<dbReference type="PROSITE" id="PS50005">
    <property type="entry name" value="TPR"/>
    <property type="match status" value="3"/>
</dbReference>
<name>A0A1T4X3I3_9BACT</name>
<dbReference type="Gene3D" id="1.25.40.10">
    <property type="entry name" value="Tetratricopeptide repeat domain"/>
    <property type="match status" value="1"/>
</dbReference>
<organism evidence="4 5">
    <name type="scientific">Desulfobaculum bizertense DSM 18034</name>
    <dbReference type="NCBI Taxonomy" id="1121442"/>
    <lineage>
        <taxon>Bacteria</taxon>
        <taxon>Pseudomonadati</taxon>
        <taxon>Thermodesulfobacteriota</taxon>
        <taxon>Desulfovibrionia</taxon>
        <taxon>Desulfovibrionales</taxon>
        <taxon>Desulfovibrionaceae</taxon>
        <taxon>Desulfobaculum</taxon>
    </lineage>
</organism>
<dbReference type="InterPro" id="IPR019734">
    <property type="entry name" value="TPR_rpt"/>
</dbReference>
<dbReference type="PANTHER" id="PTHR44943">
    <property type="entry name" value="CELLULOSE SYNTHASE OPERON PROTEIN C"/>
    <property type="match status" value="1"/>
</dbReference>
<dbReference type="InterPro" id="IPR051685">
    <property type="entry name" value="Ycf3/AcsC/BcsC/TPR_MFPF"/>
</dbReference>
<evidence type="ECO:0000313" key="5">
    <source>
        <dbReference type="Proteomes" id="UP000189733"/>
    </source>
</evidence>
<dbReference type="AlphaFoldDB" id="A0A1T4X3I3"/>
<protein>
    <submittedName>
        <fullName evidence="4">Tetratricopeptide repeat-containing protein</fullName>
    </submittedName>
</protein>
<proteinExistence type="predicted"/>
<feature type="repeat" description="TPR" evidence="3">
    <location>
        <begin position="48"/>
        <end position="81"/>
    </location>
</feature>
<keyword evidence="5" id="KW-1185">Reference proteome</keyword>
<gene>
    <name evidence="4" type="ORF">SAMN02745702_02944</name>
</gene>
<keyword evidence="1" id="KW-0677">Repeat</keyword>
<sequence>MSTSNLPIDENSLRDKICSLKDQREYRSLAEYLIGALASGRVPSNLHAKAYNELGLAHLQLDEALEAEKAFIAAIEHDPDAINPRFNLGNIALYAQKYTQGLNLFREILEKEPEHIGARFHAGLCLAMSDKPDEALPYFMYSASAAPEAMGPNFWSGETLLSQKRFEDALPYFRKAAEITPDHRESQRGIAICLFETWQFEECIDQCDALILSGKGSEYLAFQIKGDALIEIGEIESAALCHLQLADMDFDARDFLVMRAKELTKQYPNDVSRYIDTVLDVIPELKRAFDRISTHDDAAENPARSTKEEASDA</sequence>
<evidence type="ECO:0000256" key="1">
    <source>
        <dbReference type="ARBA" id="ARBA00022737"/>
    </source>
</evidence>
<accession>A0A1T4X3I3</accession>
<dbReference type="OrthoDB" id="5458866at2"/>
<feature type="repeat" description="TPR" evidence="3">
    <location>
        <begin position="82"/>
        <end position="115"/>
    </location>
</feature>
<dbReference type="InterPro" id="IPR011990">
    <property type="entry name" value="TPR-like_helical_dom_sf"/>
</dbReference>
<dbReference type="STRING" id="1121442.SAMN02745702_02944"/>
<dbReference type="SUPFAM" id="SSF48452">
    <property type="entry name" value="TPR-like"/>
    <property type="match status" value="1"/>
</dbReference>
<reference evidence="4 5" key="1">
    <citation type="submission" date="2017-02" db="EMBL/GenBank/DDBJ databases">
        <authorList>
            <person name="Peterson S.W."/>
        </authorList>
    </citation>
    <scope>NUCLEOTIDE SEQUENCE [LARGE SCALE GENOMIC DNA]</scope>
    <source>
        <strain evidence="4 5">DSM 18034</strain>
    </source>
</reference>
<feature type="repeat" description="TPR" evidence="3">
    <location>
        <begin position="150"/>
        <end position="183"/>
    </location>
</feature>
<evidence type="ECO:0000256" key="3">
    <source>
        <dbReference type="PROSITE-ProRule" id="PRU00339"/>
    </source>
</evidence>